<keyword evidence="2" id="KW-1185">Reference proteome</keyword>
<dbReference type="AlphaFoldDB" id="A0AAV4WRE1"/>
<sequence length="80" mass="9605">MRIWKNNSQNLNLPPSFPQVKQELRNLNDSPYPNFPLQHTRTFHKRRSIYSDALEKKLDSEFERNKVLKFLTEELKSSKS</sequence>
<comment type="caution">
    <text evidence="1">The sequence shown here is derived from an EMBL/GenBank/DDBJ whole genome shotgun (WGS) entry which is preliminary data.</text>
</comment>
<name>A0AAV4WRE1_CAEEX</name>
<reference evidence="1 2" key="1">
    <citation type="submission" date="2021-06" db="EMBL/GenBank/DDBJ databases">
        <title>Caerostris extrusa draft genome.</title>
        <authorList>
            <person name="Kono N."/>
            <person name="Arakawa K."/>
        </authorList>
    </citation>
    <scope>NUCLEOTIDE SEQUENCE [LARGE SCALE GENOMIC DNA]</scope>
</reference>
<protein>
    <submittedName>
        <fullName evidence="1">Uncharacterized protein</fullName>
    </submittedName>
</protein>
<accession>A0AAV4WRE1</accession>
<gene>
    <name evidence="1" type="ORF">CEXT_534731</name>
</gene>
<dbReference type="Proteomes" id="UP001054945">
    <property type="component" value="Unassembled WGS sequence"/>
</dbReference>
<evidence type="ECO:0000313" key="1">
    <source>
        <dbReference type="EMBL" id="GIY84913.1"/>
    </source>
</evidence>
<organism evidence="1 2">
    <name type="scientific">Caerostris extrusa</name>
    <name type="common">Bark spider</name>
    <name type="synonym">Caerostris bankana</name>
    <dbReference type="NCBI Taxonomy" id="172846"/>
    <lineage>
        <taxon>Eukaryota</taxon>
        <taxon>Metazoa</taxon>
        <taxon>Ecdysozoa</taxon>
        <taxon>Arthropoda</taxon>
        <taxon>Chelicerata</taxon>
        <taxon>Arachnida</taxon>
        <taxon>Araneae</taxon>
        <taxon>Araneomorphae</taxon>
        <taxon>Entelegynae</taxon>
        <taxon>Araneoidea</taxon>
        <taxon>Araneidae</taxon>
        <taxon>Caerostris</taxon>
    </lineage>
</organism>
<proteinExistence type="predicted"/>
<dbReference type="EMBL" id="BPLR01016592">
    <property type="protein sequence ID" value="GIY84913.1"/>
    <property type="molecule type" value="Genomic_DNA"/>
</dbReference>
<evidence type="ECO:0000313" key="2">
    <source>
        <dbReference type="Proteomes" id="UP001054945"/>
    </source>
</evidence>